<comment type="caution">
    <text evidence="3">The sequence shown here is derived from an EMBL/GenBank/DDBJ whole genome shotgun (WGS) entry which is preliminary data.</text>
</comment>
<keyword evidence="1" id="KW-0677">Repeat</keyword>
<keyword evidence="4" id="KW-1185">Reference proteome</keyword>
<dbReference type="Gene3D" id="1.25.40.10">
    <property type="entry name" value="Tetratricopeptide repeat domain"/>
    <property type="match status" value="1"/>
</dbReference>
<dbReference type="InterPro" id="IPR011990">
    <property type="entry name" value="TPR-like_helical_dom_sf"/>
</dbReference>
<name>A0ABD1BI43_CARAN</name>
<feature type="repeat" description="PPR" evidence="2">
    <location>
        <begin position="114"/>
        <end position="148"/>
    </location>
</feature>
<dbReference type="Pfam" id="PF01535">
    <property type="entry name" value="PPR"/>
    <property type="match status" value="1"/>
</dbReference>
<reference evidence="3 4" key="1">
    <citation type="submission" date="2024-04" db="EMBL/GenBank/DDBJ databases">
        <title>Genome assembly C_amara_ONT_v2.</title>
        <authorList>
            <person name="Yant L."/>
            <person name="Moore C."/>
            <person name="Slenker M."/>
        </authorList>
    </citation>
    <scope>NUCLEOTIDE SEQUENCE [LARGE SCALE GENOMIC DNA]</scope>
    <source>
        <tissue evidence="3">Leaf</tissue>
    </source>
</reference>
<dbReference type="InterPro" id="IPR046960">
    <property type="entry name" value="PPR_At4g14850-like_plant"/>
</dbReference>
<dbReference type="AlphaFoldDB" id="A0ABD1BI43"/>
<dbReference type="NCBIfam" id="TIGR00756">
    <property type="entry name" value="PPR"/>
    <property type="match status" value="1"/>
</dbReference>
<proteinExistence type="predicted"/>
<sequence>MNCLANESLNSLKISPFSASRLPSSFTNFRNPLFISTEDSISSAPFNPFQFFFNDQSNSRLCTLRTTRILQTHLLRRYLLPFDVFLTKSLLSWYLNSGSMVDAAKLFDTIPQPDVVSCNIIISGYKQHQLFEESLRFFSKMHLLGFEANEISYGSVISSACSALQAPLFSEMACCHTSYLFTMYSKCGSLEESYSLFQEIRQCLLGSLYTSFIPEL</sequence>
<dbReference type="EMBL" id="JBANAX010000259">
    <property type="protein sequence ID" value="KAL1216735.1"/>
    <property type="molecule type" value="Genomic_DNA"/>
</dbReference>
<protein>
    <submittedName>
        <fullName evidence="3">Pentatricopeptide repeat-containing protein</fullName>
    </submittedName>
</protein>
<dbReference type="Pfam" id="PF13041">
    <property type="entry name" value="PPR_2"/>
    <property type="match status" value="1"/>
</dbReference>
<gene>
    <name evidence="3" type="ORF">V5N11_025237</name>
</gene>
<evidence type="ECO:0000256" key="2">
    <source>
        <dbReference type="PROSITE-ProRule" id="PRU00708"/>
    </source>
</evidence>
<dbReference type="InterPro" id="IPR002885">
    <property type="entry name" value="PPR_rpt"/>
</dbReference>
<dbReference type="Proteomes" id="UP001558713">
    <property type="component" value="Unassembled WGS sequence"/>
</dbReference>
<accession>A0ABD1BI43</accession>
<dbReference type="PANTHER" id="PTHR47926:SF359">
    <property type="entry name" value="PENTACOTRIPEPTIDE-REPEAT REGION OF PRORP DOMAIN-CONTAINING PROTEIN"/>
    <property type="match status" value="1"/>
</dbReference>
<evidence type="ECO:0000313" key="3">
    <source>
        <dbReference type="EMBL" id="KAL1216735.1"/>
    </source>
</evidence>
<dbReference type="PANTHER" id="PTHR47926">
    <property type="entry name" value="PENTATRICOPEPTIDE REPEAT-CONTAINING PROTEIN"/>
    <property type="match status" value="1"/>
</dbReference>
<evidence type="ECO:0000313" key="4">
    <source>
        <dbReference type="Proteomes" id="UP001558713"/>
    </source>
</evidence>
<organism evidence="3 4">
    <name type="scientific">Cardamine amara subsp. amara</name>
    <dbReference type="NCBI Taxonomy" id="228776"/>
    <lineage>
        <taxon>Eukaryota</taxon>
        <taxon>Viridiplantae</taxon>
        <taxon>Streptophyta</taxon>
        <taxon>Embryophyta</taxon>
        <taxon>Tracheophyta</taxon>
        <taxon>Spermatophyta</taxon>
        <taxon>Magnoliopsida</taxon>
        <taxon>eudicotyledons</taxon>
        <taxon>Gunneridae</taxon>
        <taxon>Pentapetalae</taxon>
        <taxon>rosids</taxon>
        <taxon>malvids</taxon>
        <taxon>Brassicales</taxon>
        <taxon>Brassicaceae</taxon>
        <taxon>Cardamineae</taxon>
        <taxon>Cardamine</taxon>
    </lineage>
</organism>
<dbReference type="PROSITE" id="PS51375">
    <property type="entry name" value="PPR"/>
    <property type="match status" value="1"/>
</dbReference>
<evidence type="ECO:0000256" key="1">
    <source>
        <dbReference type="ARBA" id="ARBA00022737"/>
    </source>
</evidence>